<dbReference type="RefSeq" id="WP_237378655.1">
    <property type="nucleotide sequence ID" value="NZ_CP071793.1"/>
</dbReference>
<organism evidence="2 3">
    <name type="scientific">Sulfidibacter corallicola</name>
    <dbReference type="NCBI Taxonomy" id="2818388"/>
    <lineage>
        <taxon>Bacteria</taxon>
        <taxon>Pseudomonadati</taxon>
        <taxon>Acidobacteriota</taxon>
        <taxon>Holophagae</taxon>
        <taxon>Acanthopleuribacterales</taxon>
        <taxon>Acanthopleuribacteraceae</taxon>
        <taxon>Sulfidibacter</taxon>
    </lineage>
</organism>
<feature type="domain" description="AB hydrolase-1" evidence="1">
    <location>
        <begin position="33"/>
        <end position="141"/>
    </location>
</feature>
<protein>
    <submittedName>
        <fullName evidence="2">Alpha/beta fold hydrolase</fullName>
    </submittedName>
</protein>
<evidence type="ECO:0000313" key="2">
    <source>
        <dbReference type="EMBL" id="QTD49006.1"/>
    </source>
</evidence>
<dbReference type="InterPro" id="IPR029058">
    <property type="entry name" value="AB_hydrolase_fold"/>
</dbReference>
<gene>
    <name evidence="2" type="ORF">J3U87_25760</name>
</gene>
<name>A0A8A4TGF9_SULCO</name>
<keyword evidence="3" id="KW-1185">Reference proteome</keyword>
<dbReference type="EMBL" id="CP071793">
    <property type="protein sequence ID" value="QTD49006.1"/>
    <property type="molecule type" value="Genomic_DNA"/>
</dbReference>
<keyword evidence="2" id="KW-0378">Hydrolase</keyword>
<dbReference type="Proteomes" id="UP000663929">
    <property type="component" value="Chromosome"/>
</dbReference>
<dbReference type="GO" id="GO:0016787">
    <property type="term" value="F:hydrolase activity"/>
    <property type="evidence" value="ECO:0007669"/>
    <property type="project" value="UniProtKB-KW"/>
</dbReference>
<reference evidence="2" key="1">
    <citation type="submission" date="2021-03" db="EMBL/GenBank/DDBJ databases">
        <title>Acanthopleuribacteraceae sp. M133.</title>
        <authorList>
            <person name="Wang G."/>
        </authorList>
    </citation>
    <scope>NUCLEOTIDE SEQUENCE</scope>
    <source>
        <strain evidence="2">M133</strain>
    </source>
</reference>
<evidence type="ECO:0000259" key="1">
    <source>
        <dbReference type="Pfam" id="PF00561"/>
    </source>
</evidence>
<dbReference type="AlphaFoldDB" id="A0A8A4TGF9"/>
<dbReference type="Gene3D" id="3.40.50.1820">
    <property type="entry name" value="alpha/beta hydrolase"/>
    <property type="match status" value="1"/>
</dbReference>
<proteinExistence type="predicted"/>
<accession>A0A8A4TGF9</accession>
<evidence type="ECO:0000313" key="3">
    <source>
        <dbReference type="Proteomes" id="UP000663929"/>
    </source>
</evidence>
<sequence>MSEFFSLGADPPNHGDNGLVYYPFEAYFNRQTPVVLIIHANPGTGGSHYHHKYWELMEHLARNGFIAVSYDRFNNAQQIPPRDFITDVQQTFGLDADAPVAIIGHSFGGTMAVEAAMLNWYQGKPLNLQALVGLSPVSEKDDFLDPTAVPAYFALYGSRDQDTLGWSVFAPDVPAAAHAAYDRAGVEFSTEGTQTFTPMHKSMAFVYGATHDGWLTSPNLCYPHTGYFSYDDMTCIAKAYLTGFLRWRIFGQDQYEGMFRGAWKPGSVAAMTTTKSDGWGNPEGSPVRLFTQFSSEIRRVINHFDGPDVNYTKTPSLQIARADSMLLSSHSPHDTVALRVTWQSANVSQYLRFTVPEGQRDLKRFKDLAFRVGQVHSEPGGFLYNPYNQDQDFKVWLTDEHNNHRSVWASQFAAIPFPDRYELEESVGACSKPEGDYSKSAMQTVLVDLDNFSGIDQGRIKYIWFEFTRNTFGRILLDNVEFQR</sequence>
<dbReference type="KEGG" id="scor:J3U87_25760"/>
<dbReference type="Pfam" id="PF00561">
    <property type="entry name" value="Abhydrolase_1"/>
    <property type="match status" value="1"/>
</dbReference>
<dbReference type="SUPFAM" id="SSF53474">
    <property type="entry name" value="alpha/beta-Hydrolases"/>
    <property type="match status" value="1"/>
</dbReference>
<dbReference type="InterPro" id="IPR000073">
    <property type="entry name" value="AB_hydrolase_1"/>
</dbReference>